<protein>
    <recommendedName>
        <fullName evidence="9">Phosphopantetheine adenylyltransferase</fullName>
        <ecNumber evidence="9">2.7.7.3</ecNumber>
    </recommendedName>
    <alternativeName>
        <fullName evidence="9">Dephospho-CoA pyrophosphorylase</fullName>
    </alternativeName>
    <alternativeName>
        <fullName evidence="9">Pantetheine-phosphate adenylyltransferase</fullName>
        <shortName evidence="9">PPAT</shortName>
    </alternativeName>
</protein>
<evidence type="ECO:0000259" key="11">
    <source>
        <dbReference type="Pfam" id="PF01467"/>
    </source>
</evidence>
<feature type="binding site" evidence="9">
    <location>
        <position position="16"/>
    </location>
    <ligand>
        <name>substrate</name>
    </ligand>
</feature>
<evidence type="ECO:0000256" key="1">
    <source>
        <dbReference type="ARBA" id="ARBA00022490"/>
    </source>
</evidence>
<dbReference type="Gene3D" id="3.40.50.620">
    <property type="entry name" value="HUPs"/>
    <property type="match status" value="1"/>
</dbReference>
<dbReference type="GO" id="GO:0015937">
    <property type="term" value="P:coenzyme A biosynthetic process"/>
    <property type="evidence" value="ECO:0007669"/>
    <property type="project" value="UniProtKB-UniRule"/>
</dbReference>
<keyword evidence="3 9" id="KW-0548">Nucleotidyltransferase</keyword>
<evidence type="ECO:0000313" key="12">
    <source>
        <dbReference type="EMBL" id="XBS89179.1"/>
    </source>
</evidence>
<accession>A0AAU7QIE7</accession>
<feature type="binding site" evidence="9">
    <location>
        <position position="105"/>
    </location>
    <ligand>
        <name>ATP</name>
        <dbReference type="ChEBI" id="CHEBI:30616"/>
    </ligand>
</feature>
<feature type="binding site" evidence="9">
    <location>
        <position position="94"/>
    </location>
    <ligand>
        <name>substrate</name>
    </ligand>
</feature>
<dbReference type="GO" id="GO:0004595">
    <property type="term" value="F:pantetheine-phosphate adenylyltransferase activity"/>
    <property type="evidence" value="ECO:0007669"/>
    <property type="project" value="UniProtKB-UniRule"/>
</dbReference>
<comment type="subunit">
    <text evidence="9">Homohexamer.</text>
</comment>
<gene>
    <name evidence="9 12" type="primary">coaD</name>
    <name evidence="12" type="ORF">ABNK63_12345</name>
</gene>
<comment type="cofactor">
    <cofactor evidence="9">
        <name>Mg(2+)</name>
        <dbReference type="ChEBI" id="CHEBI:18420"/>
    </cofactor>
</comment>
<dbReference type="RefSeq" id="WP_007807937.1">
    <property type="nucleotide sequence ID" value="NZ_CP157948.1"/>
</dbReference>
<organism evidence="12">
    <name type="scientific">Rhodanobacter sp. IGA1.0</name>
    <dbReference type="NCBI Taxonomy" id="3158582"/>
    <lineage>
        <taxon>Bacteria</taxon>
        <taxon>Pseudomonadati</taxon>
        <taxon>Pseudomonadota</taxon>
        <taxon>Gammaproteobacteria</taxon>
        <taxon>Lysobacterales</taxon>
        <taxon>Rhodanobacteraceae</taxon>
        <taxon>Rhodanobacter</taxon>
    </lineage>
</organism>
<dbReference type="PANTHER" id="PTHR21342:SF1">
    <property type="entry name" value="PHOSPHOPANTETHEINE ADENYLYLTRANSFERASE"/>
    <property type="match status" value="1"/>
</dbReference>
<comment type="similarity">
    <text evidence="9">Belongs to the bacterial CoaD family.</text>
</comment>
<keyword evidence="2 9" id="KW-0808">Transferase</keyword>
<comment type="function">
    <text evidence="9">Reversibly transfers an adenylyl group from ATP to 4'-phosphopantetheine, yielding dephospho-CoA (dPCoA) and pyrophosphate.</text>
</comment>
<keyword evidence="7 9" id="KW-0173">Coenzyme A biosynthesis</keyword>
<dbReference type="GO" id="GO:0005524">
    <property type="term" value="F:ATP binding"/>
    <property type="evidence" value="ECO:0007669"/>
    <property type="project" value="UniProtKB-KW"/>
</dbReference>
<proteinExistence type="inferred from homology"/>
<name>A0AAU7QIE7_9GAMM</name>
<feature type="domain" description="Cytidyltransferase-like" evidence="11">
    <location>
        <begin position="12"/>
        <end position="140"/>
    </location>
</feature>
<evidence type="ECO:0000256" key="2">
    <source>
        <dbReference type="ARBA" id="ARBA00022679"/>
    </source>
</evidence>
<evidence type="ECO:0000256" key="6">
    <source>
        <dbReference type="ARBA" id="ARBA00022842"/>
    </source>
</evidence>
<evidence type="ECO:0000256" key="4">
    <source>
        <dbReference type="ARBA" id="ARBA00022741"/>
    </source>
</evidence>
<evidence type="ECO:0000256" key="10">
    <source>
        <dbReference type="SAM" id="MobiDB-lite"/>
    </source>
</evidence>
<dbReference type="InterPro" id="IPR014729">
    <property type="entry name" value="Rossmann-like_a/b/a_fold"/>
</dbReference>
<evidence type="ECO:0000256" key="5">
    <source>
        <dbReference type="ARBA" id="ARBA00022840"/>
    </source>
</evidence>
<feature type="binding site" evidence="9">
    <location>
        <begin position="16"/>
        <end position="17"/>
    </location>
    <ligand>
        <name>ATP</name>
        <dbReference type="ChEBI" id="CHEBI:30616"/>
    </ligand>
</feature>
<reference evidence="12" key="1">
    <citation type="submission" date="2024-06" db="EMBL/GenBank/DDBJ databases">
        <authorList>
            <person name="Sun Y."/>
        </authorList>
    </citation>
    <scope>NUCLEOTIDE SEQUENCE</scope>
    <source>
        <strain evidence="12">IGA1.0</strain>
    </source>
</reference>
<feature type="binding site" evidence="9">
    <location>
        <begin position="95"/>
        <end position="97"/>
    </location>
    <ligand>
        <name>ATP</name>
        <dbReference type="ChEBI" id="CHEBI:30616"/>
    </ligand>
</feature>
<dbReference type="PANTHER" id="PTHR21342">
    <property type="entry name" value="PHOSPHOPANTETHEINE ADENYLYLTRANSFERASE"/>
    <property type="match status" value="1"/>
</dbReference>
<comment type="subcellular location">
    <subcellularLocation>
        <location evidence="9">Cytoplasm</location>
    </subcellularLocation>
</comment>
<comment type="catalytic activity">
    <reaction evidence="8 9">
        <text>(R)-4'-phosphopantetheine + ATP + H(+) = 3'-dephospho-CoA + diphosphate</text>
        <dbReference type="Rhea" id="RHEA:19801"/>
        <dbReference type="ChEBI" id="CHEBI:15378"/>
        <dbReference type="ChEBI" id="CHEBI:30616"/>
        <dbReference type="ChEBI" id="CHEBI:33019"/>
        <dbReference type="ChEBI" id="CHEBI:57328"/>
        <dbReference type="ChEBI" id="CHEBI:61723"/>
        <dbReference type="EC" id="2.7.7.3"/>
    </reaction>
</comment>
<feature type="binding site" evidence="9">
    <location>
        <begin position="130"/>
        <end position="136"/>
    </location>
    <ligand>
        <name>ATP</name>
        <dbReference type="ChEBI" id="CHEBI:30616"/>
    </ligand>
</feature>
<dbReference type="NCBIfam" id="TIGR01510">
    <property type="entry name" value="coaD_prev_kdtB"/>
    <property type="match status" value="1"/>
</dbReference>
<sequence length="183" mass="19874">MSKSIGNPRLAVYPGTFDPITNGHTDLVARAAALFDRVVVAVADSSSKGPAFSIGERITLARMALADLPNVEVRGFDCLLATFVEQIGAGVIIRGLRAVSDFEYEFQLASMNRHLIPQAETLFLTPAEQYSFISSSLVREIGRLGGDISGFVHPAVQQAMRQRWQKSRAGSNKQPETEGDNHA</sequence>
<dbReference type="EC" id="2.7.7.3" evidence="9"/>
<dbReference type="AlphaFoldDB" id="A0AAU7QIE7"/>
<feature type="binding site" evidence="9">
    <location>
        <position position="80"/>
    </location>
    <ligand>
        <name>substrate</name>
    </ligand>
</feature>
<keyword evidence="5 9" id="KW-0067">ATP-binding</keyword>
<dbReference type="GO" id="GO:0005737">
    <property type="term" value="C:cytoplasm"/>
    <property type="evidence" value="ECO:0007669"/>
    <property type="project" value="UniProtKB-SubCell"/>
</dbReference>
<dbReference type="HAMAP" id="MF_00151">
    <property type="entry name" value="PPAT_bact"/>
    <property type="match status" value="1"/>
</dbReference>
<keyword evidence="4 9" id="KW-0547">Nucleotide-binding</keyword>
<evidence type="ECO:0000256" key="7">
    <source>
        <dbReference type="ARBA" id="ARBA00022993"/>
    </source>
</evidence>
<feature type="binding site" evidence="9">
    <location>
        <position position="48"/>
    </location>
    <ligand>
        <name>substrate</name>
    </ligand>
</feature>
<dbReference type="Pfam" id="PF01467">
    <property type="entry name" value="CTP_transf_like"/>
    <property type="match status" value="1"/>
</dbReference>
<evidence type="ECO:0000256" key="8">
    <source>
        <dbReference type="ARBA" id="ARBA00029346"/>
    </source>
</evidence>
<dbReference type="CDD" id="cd02163">
    <property type="entry name" value="PPAT"/>
    <property type="match status" value="1"/>
</dbReference>
<keyword evidence="6 9" id="KW-0460">Magnesium</keyword>
<dbReference type="SUPFAM" id="SSF52374">
    <property type="entry name" value="Nucleotidylyl transferase"/>
    <property type="match status" value="1"/>
</dbReference>
<dbReference type="NCBIfam" id="TIGR00125">
    <property type="entry name" value="cyt_tran_rel"/>
    <property type="match status" value="1"/>
</dbReference>
<dbReference type="EMBL" id="CP157948">
    <property type="protein sequence ID" value="XBS89179.1"/>
    <property type="molecule type" value="Genomic_DNA"/>
</dbReference>
<dbReference type="PRINTS" id="PR01020">
    <property type="entry name" value="LPSBIOSNTHSS"/>
</dbReference>
<dbReference type="InterPro" id="IPR001980">
    <property type="entry name" value="PPAT"/>
</dbReference>
<feature type="region of interest" description="Disordered" evidence="10">
    <location>
        <begin position="162"/>
        <end position="183"/>
    </location>
</feature>
<dbReference type="InterPro" id="IPR004821">
    <property type="entry name" value="Cyt_trans-like"/>
</dbReference>
<feature type="binding site" evidence="9">
    <location>
        <position position="24"/>
    </location>
    <ligand>
        <name>ATP</name>
        <dbReference type="ChEBI" id="CHEBI:30616"/>
    </ligand>
</feature>
<evidence type="ECO:0000256" key="3">
    <source>
        <dbReference type="ARBA" id="ARBA00022695"/>
    </source>
</evidence>
<feature type="site" description="Transition state stabilizer" evidence="9">
    <location>
        <position position="24"/>
    </location>
</feature>
<keyword evidence="1 9" id="KW-0963">Cytoplasm</keyword>
<comment type="pathway">
    <text evidence="9">Cofactor biosynthesis; coenzyme A biosynthesis; CoA from (R)-pantothenate: step 4/5.</text>
</comment>
<evidence type="ECO:0000256" key="9">
    <source>
        <dbReference type="HAMAP-Rule" id="MF_00151"/>
    </source>
</evidence>